<sequence length="448" mass="49571">MDAREKVNALEQVAQAELQAVQAPGAAVAVVYEDEVLLAKVFGIANSETKAPVSADMLFRIGSVTKVITAYTLLSLMHEQRLNVHTPIGEYVPDLPQLLKSLTVHQLLSHTAGLKDDDSDYGPHDEGALGKAVRHYDQRHFCAEPGTIFSYSGLGYAIAGVVIEAIGKKSYAQVVTERILNPLQMRRSTFSLTQAMTYPFSQGHRATASGSWNLVRPYDDNATRWPAGFLFSNVIELARFSMAFMNGGQFEGEQVLGPEVISTLAQAHAQPPDAPEGRSYGYGLYLGEYAGMRTLEHSGGRRGFCSFLQMFPEQRFAIIQLVNQANVLLKKTQEKALELVLSPPSHSSTPLPDSFPTPSEGNTLIGCYASPDINATENDDIRIVRKDNRLMLHFGDESKALPVLKRSETRFAIRPSPELQPIELVLQQGLNKQEEYLCWANRAYKRRT</sequence>
<gene>
    <name evidence="2" type="ORF">EPA93_08390</name>
</gene>
<dbReference type="RefSeq" id="WP_129886618.1">
    <property type="nucleotide sequence ID" value="NZ_CP035758.1"/>
</dbReference>
<proteinExistence type="predicted"/>
<dbReference type="PANTHER" id="PTHR46825:SF9">
    <property type="entry name" value="BETA-LACTAMASE-RELATED DOMAIN-CONTAINING PROTEIN"/>
    <property type="match status" value="1"/>
</dbReference>
<dbReference type="KEGG" id="kbs:EPA93_08390"/>
<dbReference type="EMBL" id="CP035758">
    <property type="protein sequence ID" value="QBD76022.1"/>
    <property type="molecule type" value="Genomic_DNA"/>
</dbReference>
<reference evidence="2 3" key="1">
    <citation type="submission" date="2019-01" db="EMBL/GenBank/DDBJ databases">
        <title>Ktedonosporobacter rubrisoli SCAWS-G2.</title>
        <authorList>
            <person name="Huang Y."/>
            <person name="Yan B."/>
        </authorList>
    </citation>
    <scope>NUCLEOTIDE SEQUENCE [LARGE SCALE GENOMIC DNA]</scope>
    <source>
        <strain evidence="2 3">SCAWS-G2</strain>
    </source>
</reference>
<name>A0A4P6JLZ6_KTERU</name>
<dbReference type="SUPFAM" id="SSF56601">
    <property type="entry name" value="beta-lactamase/transpeptidase-like"/>
    <property type="match status" value="1"/>
</dbReference>
<dbReference type="InterPro" id="IPR012338">
    <property type="entry name" value="Beta-lactam/transpept-like"/>
</dbReference>
<dbReference type="GO" id="GO:0016787">
    <property type="term" value="F:hydrolase activity"/>
    <property type="evidence" value="ECO:0007669"/>
    <property type="project" value="UniProtKB-KW"/>
</dbReference>
<dbReference type="InterPro" id="IPR001466">
    <property type="entry name" value="Beta-lactam-related"/>
</dbReference>
<dbReference type="InterPro" id="IPR050491">
    <property type="entry name" value="AmpC-like"/>
</dbReference>
<dbReference type="Gene3D" id="3.40.710.10">
    <property type="entry name" value="DD-peptidase/beta-lactamase superfamily"/>
    <property type="match status" value="1"/>
</dbReference>
<keyword evidence="2" id="KW-0378">Hydrolase</keyword>
<dbReference type="OrthoDB" id="162146at2"/>
<evidence type="ECO:0000313" key="2">
    <source>
        <dbReference type="EMBL" id="QBD76022.1"/>
    </source>
</evidence>
<dbReference type="Pfam" id="PF00144">
    <property type="entry name" value="Beta-lactamase"/>
    <property type="match status" value="1"/>
</dbReference>
<evidence type="ECO:0000313" key="3">
    <source>
        <dbReference type="Proteomes" id="UP000290365"/>
    </source>
</evidence>
<protein>
    <submittedName>
        <fullName evidence="2">Class A beta-lactamase-related serine hydrolase</fullName>
    </submittedName>
</protein>
<dbReference type="Proteomes" id="UP000290365">
    <property type="component" value="Chromosome"/>
</dbReference>
<keyword evidence="3" id="KW-1185">Reference proteome</keyword>
<dbReference type="AlphaFoldDB" id="A0A4P6JLZ6"/>
<feature type="domain" description="Beta-lactamase-related" evidence="1">
    <location>
        <begin position="12"/>
        <end position="326"/>
    </location>
</feature>
<dbReference type="PANTHER" id="PTHR46825">
    <property type="entry name" value="D-ALANYL-D-ALANINE-CARBOXYPEPTIDASE/ENDOPEPTIDASE AMPH"/>
    <property type="match status" value="1"/>
</dbReference>
<accession>A0A4P6JLZ6</accession>
<organism evidence="2 3">
    <name type="scientific">Ktedonosporobacter rubrisoli</name>
    <dbReference type="NCBI Taxonomy" id="2509675"/>
    <lineage>
        <taxon>Bacteria</taxon>
        <taxon>Bacillati</taxon>
        <taxon>Chloroflexota</taxon>
        <taxon>Ktedonobacteria</taxon>
        <taxon>Ktedonobacterales</taxon>
        <taxon>Ktedonosporobacteraceae</taxon>
        <taxon>Ktedonosporobacter</taxon>
    </lineage>
</organism>
<evidence type="ECO:0000259" key="1">
    <source>
        <dbReference type="Pfam" id="PF00144"/>
    </source>
</evidence>